<accession>A0ABV7VQB9</accession>
<gene>
    <name evidence="2" type="ORF">ACFOMG_02140</name>
</gene>
<organism evidence="2 3">
    <name type="scientific">Bacterioplanoides pacificum</name>
    <dbReference type="NCBI Taxonomy" id="1171596"/>
    <lineage>
        <taxon>Bacteria</taxon>
        <taxon>Pseudomonadati</taxon>
        <taxon>Pseudomonadota</taxon>
        <taxon>Gammaproteobacteria</taxon>
        <taxon>Oceanospirillales</taxon>
        <taxon>Oceanospirillaceae</taxon>
        <taxon>Bacterioplanoides</taxon>
    </lineage>
</organism>
<dbReference type="Proteomes" id="UP001595722">
    <property type="component" value="Unassembled WGS sequence"/>
</dbReference>
<protein>
    <submittedName>
        <fullName evidence="2">Uncharacterized protein</fullName>
    </submittedName>
</protein>
<evidence type="ECO:0000313" key="2">
    <source>
        <dbReference type="EMBL" id="MFC3678912.1"/>
    </source>
</evidence>
<keyword evidence="1" id="KW-0732">Signal</keyword>
<comment type="caution">
    <text evidence="2">The sequence shown here is derived from an EMBL/GenBank/DDBJ whole genome shotgun (WGS) entry which is preliminary data.</text>
</comment>
<dbReference type="RefSeq" id="WP_376864457.1">
    <property type="nucleotide sequence ID" value="NZ_JBHRYB010000001.1"/>
</dbReference>
<evidence type="ECO:0000256" key="1">
    <source>
        <dbReference type="SAM" id="SignalP"/>
    </source>
</evidence>
<feature type="signal peptide" evidence="1">
    <location>
        <begin position="1"/>
        <end position="24"/>
    </location>
</feature>
<name>A0ABV7VQB9_9GAMM</name>
<proteinExistence type="predicted"/>
<dbReference type="EMBL" id="JBHRYB010000001">
    <property type="protein sequence ID" value="MFC3678912.1"/>
    <property type="molecule type" value="Genomic_DNA"/>
</dbReference>
<feature type="chain" id="PRO_5046045063" evidence="1">
    <location>
        <begin position="25"/>
        <end position="146"/>
    </location>
</feature>
<sequence>MKVVNKWPVWLCLLLSLLTSSAQALSVYQVNARLHFGGQLKTDSAFVILENDTSRFEEHGAGGYSLVLRVEQNAGGSYTVQAEISADQGKGQMLLGSPALTLEKNQPAQVSFTSEKVGRVDLSLTLTEHRHIDESELQECKYVECD</sequence>
<evidence type="ECO:0000313" key="3">
    <source>
        <dbReference type="Proteomes" id="UP001595722"/>
    </source>
</evidence>
<reference evidence="3" key="1">
    <citation type="journal article" date="2019" name="Int. J. Syst. Evol. Microbiol.">
        <title>The Global Catalogue of Microorganisms (GCM) 10K type strain sequencing project: providing services to taxonomists for standard genome sequencing and annotation.</title>
        <authorList>
            <consortium name="The Broad Institute Genomics Platform"/>
            <consortium name="The Broad Institute Genome Sequencing Center for Infectious Disease"/>
            <person name="Wu L."/>
            <person name="Ma J."/>
        </authorList>
    </citation>
    <scope>NUCLEOTIDE SEQUENCE [LARGE SCALE GENOMIC DNA]</scope>
    <source>
        <strain evidence="3">KCTC 42424</strain>
    </source>
</reference>
<keyword evidence="3" id="KW-1185">Reference proteome</keyword>